<reference evidence="2" key="2">
    <citation type="submission" date="2025-08" db="UniProtKB">
        <authorList>
            <consortium name="Ensembl"/>
        </authorList>
    </citation>
    <scope>IDENTIFICATION</scope>
</reference>
<feature type="compositionally biased region" description="Polar residues" evidence="1">
    <location>
        <begin position="257"/>
        <end position="270"/>
    </location>
</feature>
<organism evidence="2 3">
    <name type="scientific">Ciona savignyi</name>
    <name type="common">Pacific transparent sea squirt</name>
    <dbReference type="NCBI Taxonomy" id="51511"/>
    <lineage>
        <taxon>Eukaryota</taxon>
        <taxon>Metazoa</taxon>
        <taxon>Chordata</taxon>
        <taxon>Tunicata</taxon>
        <taxon>Ascidiacea</taxon>
        <taxon>Phlebobranchia</taxon>
        <taxon>Cionidae</taxon>
        <taxon>Ciona</taxon>
    </lineage>
</organism>
<dbReference type="GeneTree" id="ENSGT00530000068658"/>
<feature type="compositionally biased region" description="Polar residues" evidence="1">
    <location>
        <begin position="128"/>
        <end position="137"/>
    </location>
</feature>
<feature type="region of interest" description="Disordered" evidence="1">
    <location>
        <begin position="76"/>
        <end position="388"/>
    </location>
</feature>
<feature type="compositionally biased region" description="Polar residues" evidence="1">
    <location>
        <begin position="22"/>
        <end position="32"/>
    </location>
</feature>
<proteinExistence type="predicted"/>
<feature type="region of interest" description="Disordered" evidence="1">
    <location>
        <begin position="1"/>
        <end position="47"/>
    </location>
</feature>
<dbReference type="HOGENOM" id="CLU_711632_0_0_1"/>
<reference evidence="3" key="1">
    <citation type="submission" date="2003-08" db="EMBL/GenBank/DDBJ databases">
        <authorList>
            <person name="Birren B."/>
            <person name="Nusbaum C."/>
            <person name="Abebe A."/>
            <person name="Abouelleil A."/>
            <person name="Adekoya E."/>
            <person name="Ait-zahra M."/>
            <person name="Allen N."/>
            <person name="Allen T."/>
            <person name="An P."/>
            <person name="Anderson M."/>
            <person name="Anderson S."/>
            <person name="Arachchi H."/>
            <person name="Armbruster J."/>
            <person name="Bachantsang P."/>
            <person name="Baldwin J."/>
            <person name="Barry A."/>
            <person name="Bayul T."/>
            <person name="Blitshsteyn B."/>
            <person name="Bloom T."/>
            <person name="Blye J."/>
            <person name="Boguslavskiy L."/>
            <person name="Borowsky M."/>
            <person name="Boukhgalter B."/>
            <person name="Brunache A."/>
            <person name="Butler J."/>
            <person name="Calixte N."/>
            <person name="Calvo S."/>
            <person name="Camarata J."/>
            <person name="Campo K."/>
            <person name="Chang J."/>
            <person name="Cheshatsang Y."/>
            <person name="Citroen M."/>
            <person name="Collymore A."/>
            <person name="Considine T."/>
            <person name="Cook A."/>
            <person name="Cooke P."/>
            <person name="Corum B."/>
            <person name="Cuomo C."/>
            <person name="David R."/>
            <person name="Dawoe T."/>
            <person name="Degray S."/>
            <person name="Dodge S."/>
            <person name="Dooley K."/>
            <person name="Dorje P."/>
            <person name="Dorjee K."/>
            <person name="Dorris L."/>
            <person name="Duffey N."/>
            <person name="Dupes A."/>
            <person name="Elkins T."/>
            <person name="Engels R."/>
            <person name="Erickson J."/>
            <person name="Farina A."/>
            <person name="Faro S."/>
            <person name="Ferreira P."/>
            <person name="Fischer H."/>
            <person name="Fitzgerald M."/>
            <person name="Foley K."/>
            <person name="Gage D."/>
            <person name="Galagan J."/>
            <person name="Gearin G."/>
            <person name="Gnerre S."/>
            <person name="Gnirke A."/>
            <person name="Goyette A."/>
            <person name="Graham J."/>
            <person name="Grandbois E."/>
            <person name="Gyaltsen K."/>
            <person name="Hafez N."/>
            <person name="Hagopian D."/>
            <person name="Hagos B."/>
            <person name="Hall J."/>
            <person name="Hatcher B."/>
            <person name="Heller A."/>
            <person name="Higgins H."/>
            <person name="Honan T."/>
            <person name="Horn A."/>
            <person name="Houde N."/>
            <person name="Hughes L."/>
            <person name="Hulme W."/>
            <person name="Husby E."/>
            <person name="Iliev I."/>
            <person name="Jaffe D."/>
            <person name="Jones C."/>
            <person name="Kamal M."/>
            <person name="Kamat A."/>
            <person name="Kamvysselis M."/>
            <person name="Karlsson E."/>
            <person name="Kells C."/>
            <person name="Kieu A."/>
            <person name="Kisner P."/>
            <person name="Kodira C."/>
            <person name="Kulbokas E."/>
            <person name="Labutti K."/>
            <person name="Lama D."/>
            <person name="Landers T."/>
            <person name="Leger J."/>
            <person name="Levine S."/>
            <person name="Lewis D."/>
            <person name="Lewis T."/>
            <person name="Lindblad-toh K."/>
            <person name="Liu X."/>
            <person name="Lokyitsang T."/>
            <person name="Lokyitsang Y."/>
            <person name="Lucien O."/>
            <person name="Lui A."/>
            <person name="Ma L.J."/>
            <person name="Mabbitt R."/>
            <person name="Macdonald J."/>
            <person name="Maclean C."/>
            <person name="Major J."/>
            <person name="Manning J."/>
            <person name="Marabella R."/>
            <person name="Maru K."/>
            <person name="Matthews C."/>
            <person name="Mauceli E."/>
            <person name="Mccarthy M."/>
            <person name="Mcdonough S."/>
            <person name="Mcghee T."/>
            <person name="Meldrim J."/>
            <person name="Meneus L."/>
            <person name="Mesirov J."/>
            <person name="Mihalev A."/>
            <person name="Mihova T."/>
            <person name="Mikkelsen T."/>
            <person name="Mlenga V."/>
            <person name="Moru K."/>
            <person name="Mozes J."/>
            <person name="Mulrain L."/>
            <person name="Munson G."/>
            <person name="Naylor J."/>
            <person name="Newes C."/>
            <person name="Nguyen C."/>
            <person name="Nguyen N."/>
            <person name="Nguyen T."/>
            <person name="Nicol R."/>
            <person name="Nielsen C."/>
            <person name="Nizzari M."/>
            <person name="Norbu C."/>
            <person name="Norbu N."/>
            <person name="O'donnell P."/>
            <person name="Okoawo O."/>
            <person name="O'leary S."/>
            <person name="Omotosho B."/>
            <person name="O'neill K."/>
            <person name="Osman S."/>
            <person name="Parker S."/>
            <person name="Perrin D."/>
            <person name="Phunkhang P."/>
            <person name="Piqani B."/>
            <person name="Purcell S."/>
            <person name="Rachupka T."/>
            <person name="Ramasamy U."/>
            <person name="Rameau R."/>
            <person name="Ray V."/>
            <person name="Raymond C."/>
            <person name="Retta R."/>
            <person name="Richardson S."/>
            <person name="Rise C."/>
            <person name="Rodriguez J."/>
            <person name="Rogers J."/>
            <person name="Rogov P."/>
            <person name="Rutman M."/>
            <person name="Schupbach R."/>
            <person name="Seaman C."/>
            <person name="Settipalli S."/>
            <person name="Sharpe T."/>
            <person name="Sheridan J."/>
            <person name="Sherpa N."/>
            <person name="Shi J."/>
            <person name="Smirnov S."/>
            <person name="Smith C."/>
            <person name="Sougnez C."/>
            <person name="Spencer B."/>
            <person name="Stalker J."/>
            <person name="Stange-thomann N."/>
            <person name="Stavropoulos S."/>
            <person name="Stetson K."/>
            <person name="Stone C."/>
            <person name="Stone S."/>
            <person name="Stubbs M."/>
            <person name="Talamas J."/>
            <person name="Tchuinga P."/>
            <person name="Tenzing P."/>
            <person name="Tesfaye S."/>
            <person name="Theodore J."/>
            <person name="Thoulutsang Y."/>
            <person name="Topham K."/>
            <person name="Towey S."/>
            <person name="Tsamla T."/>
            <person name="Tsomo N."/>
            <person name="Vallee D."/>
            <person name="Vassiliev H."/>
            <person name="Venkataraman V."/>
            <person name="Vinson J."/>
            <person name="Vo A."/>
            <person name="Wade C."/>
            <person name="Wang S."/>
            <person name="Wangchuk T."/>
            <person name="Wangdi T."/>
            <person name="Whittaker C."/>
            <person name="Wilkinson J."/>
            <person name="Wu Y."/>
            <person name="Wyman D."/>
            <person name="Yadav S."/>
            <person name="Yang S."/>
            <person name="Yang X."/>
            <person name="Yeager S."/>
            <person name="Yee E."/>
            <person name="Young G."/>
            <person name="Zainoun J."/>
            <person name="Zembeck L."/>
            <person name="Zimmer A."/>
            <person name="Zody M."/>
            <person name="Lander E."/>
        </authorList>
    </citation>
    <scope>NUCLEOTIDE SEQUENCE [LARGE SCALE GENOMIC DNA]</scope>
</reference>
<sequence>MKSVGNHYTGSKEDLTGKQEFGYQQNGQSNISPGKPERESNRNKLNYAEHQKVFEKAFISSVVQAELSQMAGARNSLVEGRMSRTTPDNSPCRLPLPPSSGGNSTGTGSSFGSLPSDGIADVIEARGMTSSGSSDPTTKPAVRLSKGKRNSATSFRYSALQGTVDSNTSTSSSESSFRGRNMKNSGPRCADTTTSSVDSRPRETVEHSGNIKSPAQRGTEGTPQSKIAPNRRSQSGSRISRFTAASKLPAPGKSPESRSTTPKSVFNTPSDLPPTPQASQTQRLKLAPLNYGINPPSSPNNPQINEPVYENAATFRQQRPAEKQTQHSNRIPGSSLRPPGSSIAIPSVSRPSAGCGPTQLDNRRTRKGIPSATGLHRPRPVYPGVGAG</sequence>
<evidence type="ECO:0000256" key="1">
    <source>
        <dbReference type="SAM" id="MobiDB-lite"/>
    </source>
</evidence>
<dbReference type="InParanoid" id="H2YC50"/>
<name>H2YC50_CIOSA</name>
<feature type="compositionally biased region" description="Polar residues" evidence="1">
    <location>
        <begin position="219"/>
        <end position="240"/>
    </location>
</feature>
<feature type="compositionally biased region" description="Polar residues" evidence="1">
    <location>
        <begin position="150"/>
        <end position="165"/>
    </location>
</feature>
<feature type="compositionally biased region" description="Low complexity" evidence="1">
    <location>
        <begin position="99"/>
        <end position="116"/>
    </location>
</feature>
<keyword evidence="3" id="KW-1185">Reference proteome</keyword>
<protein>
    <submittedName>
        <fullName evidence="2">Uncharacterized protein</fullName>
    </submittedName>
</protein>
<reference evidence="2" key="3">
    <citation type="submission" date="2025-09" db="UniProtKB">
        <authorList>
            <consortium name="Ensembl"/>
        </authorList>
    </citation>
    <scope>IDENTIFICATION</scope>
</reference>
<feature type="compositionally biased region" description="Low complexity" evidence="1">
    <location>
        <begin position="166"/>
        <end position="176"/>
    </location>
</feature>
<dbReference type="Proteomes" id="UP000007875">
    <property type="component" value="Unassembled WGS sequence"/>
</dbReference>
<feature type="compositionally biased region" description="Basic and acidic residues" evidence="1">
    <location>
        <begin position="35"/>
        <end position="47"/>
    </location>
</feature>
<dbReference type="Ensembl" id="ENSCSAVT00000002942.1">
    <property type="protein sequence ID" value="ENSCSAVP00000002898.1"/>
    <property type="gene ID" value="ENSCSAVG00000001733.1"/>
</dbReference>
<evidence type="ECO:0000313" key="2">
    <source>
        <dbReference type="Ensembl" id="ENSCSAVP00000002898.1"/>
    </source>
</evidence>
<accession>H2YC50</accession>
<dbReference type="AlphaFoldDB" id="H2YC50"/>
<evidence type="ECO:0000313" key="3">
    <source>
        <dbReference type="Proteomes" id="UP000007875"/>
    </source>
</evidence>